<evidence type="ECO:0008006" key="3">
    <source>
        <dbReference type="Google" id="ProtNLM"/>
    </source>
</evidence>
<accession>A0ABU4GJE0</accession>
<name>A0ABU4GJE0_9CLOT</name>
<reference evidence="1 2" key="1">
    <citation type="submission" date="2023-10" db="EMBL/GenBank/DDBJ databases">
        <title>A novel Glycoside Hydrolase 43-Like Enzyme from Clostrdium boliviensis is an Endo-xylanase, and a Candidate for Xylooligosaccharides Production from Different Xylan Substrates.</title>
        <authorList>
            <person name="Alvarez M.T."/>
            <person name="Rocabado-Villegas L.R."/>
            <person name="Salas-Veizaga D.M."/>
            <person name="Linares-Pasten J.A."/>
            <person name="Gudmundsdottir E.E."/>
            <person name="Hreggvidsson G.O."/>
            <person name="Adlercreutz P."/>
            <person name="Nordberg Karlsson E."/>
        </authorList>
    </citation>
    <scope>NUCLEOTIDE SEQUENCE [LARGE SCALE GENOMIC DNA]</scope>
    <source>
        <strain evidence="1 2">E-1</strain>
    </source>
</reference>
<comment type="caution">
    <text evidence="1">The sequence shown here is derived from an EMBL/GenBank/DDBJ whole genome shotgun (WGS) entry which is preliminary data.</text>
</comment>
<keyword evidence="2" id="KW-1185">Reference proteome</keyword>
<evidence type="ECO:0000313" key="2">
    <source>
        <dbReference type="Proteomes" id="UP001276854"/>
    </source>
</evidence>
<dbReference type="EMBL" id="JAWONS010000133">
    <property type="protein sequence ID" value="MDW2797716.1"/>
    <property type="molecule type" value="Genomic_DNA"/>
</dbReference>
<dbReference type="Proteomes" id="UP001276854">
    <property type="component" value="Unassembled WGS sequence"/>
</dbReference>
<dbReference type="RefSeq" id="WP_318063967.1">
    <property type="nucleotide sequence ID" value="NZ_JAWONS010000133.1"/>
</dbReference>
<organism evidence="1 2">
    <name type="scientific">Clostridium boliviensis</name>
    <dbReference type="NCBI Taxonomy" id="318465"/>
    <lineage>
        <taxon>Bacteria</taxon>
        <taxon>Bacillati</taxon>
        <taxon>Bacillota</taxon>
        <taxon>Clostridia</taxon>
        <taxon>Eubacteriales</taxon>
        <taxon>Clostridiaceae</taxon>
        <taxon>Clostridium</taxon>
    </lineage>
</organism>
<gene>
    <name evidence="1" type="ORF">RZO55_09050</name>
</gene>
<protein>
    <recommendedName>
        <fullName evidence="3">Nucleotidyltransferase domain-containing protein</fullName>
    </recommendedName>
</protein>
<evidence type="ECO:0000313" key="1">
    <source>
        <dbReference type="EMBL" id="MDW2797716.1"/>
    </source>
</evidence>
<sequence length="62" mass="6874">MNVLQIKDNLVCEISKCNNVMGIAQTGDINAKLVPGQSDIDLFVLCEAIPDWKEREQVLENG</sequence>
<proteinExistence type="predicted"/>